<dbReference type="SUPFAM" id="SSF52058">
    <property type="entry name" value="L domain-like"/>
    <property type="match status" value="1"/>
</dbReference>
<evidence type="ECO:0000256" key="14">
    <source>
        <dbReference type="ARBA" id="ARBA00023278"/>
    </source>
</evidence>
<dbReference type="Pfam" id="PF00097">
    <property type="entry name" value="zf-C3HC4"/>
    <property type="match status" value="1"/>
</dbReference>
<sequence>MGVVGAGKDTEDGDEVVHVYCSICLSAVKCGGDRSTAKLQCGHEFHLDCIGSAFNAKGVMQCPNCRKVEEGNWFYANGSHSTPELTMDEWIQDEDLYNLNYAESISVTAFPVFLCKIASGFRLSAIMDCSQLLCTSLFALINISLATSYAGIGPVNRMYHKSWTTPVCIRSTAGNECDRLIDIEPFPELGLPAPLHPHWFHRILEPIAMVMNTINSNILKSRMEQSCHILEVCGVSIHRNNVALSWLHAQALTLAALAGAAVVETRGRSPSTRVSGKTLTLSAVAETKMSRGVSGAVAKGGKKKGSTFVIDCAKPVEDKIMDIASLEKFLQERIKAAGGKAGALGDAVTVTRDKSMITVTSEGPFSKRHVDPFKSRSKFWGWTEGSAGRLSPWALQGGSPHFFPPPNMEASGRPLPLFLLLLLLLLFSSSAYALSSAEAAWIARRQLLALSTGGDLPDDFEFDIKIDLDFANARLRRAYIALQAWRHAMYSDPFNFTGNWVGRDVCSYNGVFCSPALDNPSLAVVAGVDLNGADIAGYLPVELGLLTDAALFHINSNRFCGIIPKSFSRLQLLHEFDVSNNRFVGPFPMVLVGLPSLRYLDLRFNNFEGPLPPELFDKSLDAIFLNDNRFGSPIPDNFGNSTASVVVLANNNLGGCIPSSAGKMGATLNELVLLNNGLVGCLPVQIGLLGNATVFDASSNSLTGTLPTTFAALSKVEELDLSHNVLTGIIPDKLCRLPSLANFTFSYNYFKGEAGECVSSSSSDIVFDDTGNCLEKRPGQKSTKTCFPVITRLVDCSKDKCGSSPSSSSPSPATPSSAKSSPKPVTPTSPKPSPESESVTPPSPTPSLKPVVTSPPHQVVFPSPPPPAQQEPAPKTPPPQPSGSPKTPVNSPPLPPPPRPNSDSPVIRAHSPPPTPHSESPVTRVHSPPPPQLVTVPPQSSQSPPIINSPPPPTAHPPPPSVVSPPKPIYSPPPPVAYSPPPPINSPPPPSPLTSPPPPVYSPPPPPALSSTINIRSIISTTTSSSLSSACTLVTTTTSALSSTGCILTTTTGTLSSTTYLLTSANISRIISITSSLFSTAYAVTTTNIHSIISTTGTLSSTTYLPTSANINRIISITSSLFSTAYAVTTTNIHSIISTTGALSFTTYLLTSANINRIISITSSLFSTAYAVTTTNIHSIISTTGALSFTTYLLTSANINRIISITSSLFSTAYAVTTTNIHSIISTTGTLSSTTYLLTSANINRIISITSSLFSTAYAVTTTNIHSIISITGALSFTTTVIRSIIFTTNCILATASNPITSTTTGVVTAAIACRLLSTTSASSRLLPIT</sequence>
<evidence type="ECO:0000256" key="15">
    <source>
        <dbReference type="ARBA" id="ARBA00041871"/>
    </source>
</evidence>
<evidence type="ECO:0000256" key="17">
    <source>
        <dbReference type="SAM" id="MobiDB-lite"/>
    </source>
</evidence>
<evidence type="ECO:0000256" key="5">
    <source>
        <dbReference type="ARBA" id="ARBA00022614"/>
    </source>
</evidence>
<dbReference type="InterPro" id="IPR018957">
    <property type="entry name" value="Znf_C3HC4_RING-type"/>
</dbReference>
<dbReference type="InterPro" id="IPR051582">
    <property type="entry name" value="LRR_extensin-like_regulator"/>
</dbReference>
<dbReference type="SMART" id="SM00184">
    <property type="entry name" value="RING"/>
    <property type="match status" value="1"/>
</dbReference>
<dbReference type="GO" id="GO:0005840">
    <property type="term" value="C:ribosome"/>
    <property type="evidence" value="ECO:0007669"/>
    <property type="project" value="UniProtKB-KW"/>
</dbReference>
<feature type="domain" description="RING-type" evidence="18">
    <location>
        <begin position="21"/>
        <end position="66"/>
    </location>
</feature>
<dbReference type="SUPFAM" id="SSF57850">
    <property type="entry name" value="RING/U-box"/>
    <property type="match status" value="1"/>
</dbReference>
<dbReference type="GO" id="GO:0006412">
    <property type="term" value="P:translation"/>
    <property type="evidence" value="ECO:0007669"/>
    <property type="project" value="InterPro"/>
</dbReference>
<evidence type="ECO:0000256" key="8">
    <source>
        <dbReference type="ARBA" id="ARBA00022737"/>
    </source>
</evidence>
<dbReference type="PANTHER" id="PTHR32093">
    <property type="entry name" value="LEUCINE-RICH REPEAT EXTENSIN-LIKE PROTEIN 3-RELATED"/>
    <property type="match status" value="1"/>
</dbReference>
<comment type="subcellular location">
    <subcellularLocation>
        <location evidence="1">Secreted</location>
        <location evidence="1">Cell wall</location>
    </subcellularLocation>
</comment>
<dbReference type="Gene3D" id="3.30.1360.210">
    <property type="match status" value="1"/>
</dbReference>
<evidence type="ECO:0000313" key="20">
    <source>
        <dbReference type="Proteomes" id="UP001055439"/>
    </source>
</evidence>
<dbReference type="GO" id="GO:1990904">
    <property type="term" value="C:ribonucleoprotein complex"/>
    <property type="evidence" value="ECO:0007669"/>
    <property type="project" value="UniProtKB-KW"/>
</dbReference>
<keyword evidence="12" id="KW-0325">Glycoprotein</keyword>
<dbReference type="FunFam" id="3.80.10.10:FF:000224">
    <property type="entry name" value="Leucine-rich repeat extensin-like protein 1"/>
    <property type="match status" value="1"/>
</dbReference>
<feature type="region of interest" description="Disordered" evidence="17">
    <location>
        <begin position="798"/>
        <end position="966"/>
    </location>
</feature>
<evidence type="ECO:0000313" key="19">
    <source>
        <dbReference type="EMBL" id="URE03432.1"/>
    </source>
</evidence>
<evidence type="ECO:0000256" key="2">
    <source>
        <dbReference type="ARBA" id="ARBA00007817"/>
    </source>
</evidence>
<dbReference type="PANTHER" id="PTHR32093:SF124">
    <property type="entry name" value="POLLEN-SPECIFIC LEUCINE-RICH REPEAT EXTENSIN-LIKE PROTEIN 1"/>
    <property type="match status" value="1"/>
</dbReference>
<dbReference type="InterPro" id="IPR038526">
    <property type="entry name" value="Ribosomal_eL22_sf"/>
</dbReference>
<name>A0A9E7FZV3_9LILI</name>
<keyword evidence="11" id="KW-0689">Ribosomal protein</keyword>
<evidence type="ECO:0000259" key="18">
    <source>
        <dbReference type="PROSITE" id="PS50089"/>
    </source>
</evidence>
<feature type="compositionally biased region" description="Pro residues" evidence="17">
    <location>
        <begin position="947"/>
        <end position="966"/>
    </location>
</feature>
<keyword evidence="10" id="KW-0862">Zinc</keyword>
<evidence type="ECO:0000256" key="13">
    <source>
        <dbReference type="ARBA" id="ARBA00023274"/>
    </source>
</evidence>
<dbReference type="Gene3D" id="3.30.40.10">
    <property type="entry name" value="Zinc/RING finger domain, C3HC4 (zinc finger)"/>
    <property type="match status" value="1"/>
</dbReference>
<dbReference type="Proteomes" id="UP001055439">
    <property type="component" value="Chromosome 5"/>
</dbReference>
<dbReference type="InterPro" id="IPR001611">
    <property type="entry name" value="Leu-rich_rpt"/>
</dbReference>
<keyword evidence="7" id="KW-0732">Signal</keyword>
<evidence type="ECO:0000256" key="7">
    <source>
        <dbReference type="ARBA" id="ARBA00022729"/>
    </source>
</evidence>
<dbReference type="OrthoDB" id="676979at2759"/>
<evidence type="ECO:0000256" key="4">
    <source>
        <dbReference type="ARBA" id="ARBA00022525"/>
    </source>
</evidence>
<keyword evidence="3" id="KW-0134">Cell wall</keyword>
<dbReference type="InterPro" id="IPR032675">
    <property type="entry name" value="LRR_dom_sf"/>
</dbReference>
<comment type="similarity">
    <text evidence="2">Belongs to the eukaryotic ribosomal protein eL22 family.</text>
</comment>
<keyword evidence="4" id="KW-0964">Secreted</keyword>
<dbReference type="InterPro" id="IPR003591">
    <property type="entry name" value="Leu-rich_rpt_typical-subtyp"/>
</dbReference>
<keyword evidence="13" id="KW-0687">Ribonucleoprotein</keyword>
<feature type="compositionally biased region" description="Low complexity" evidence="17">
    <location>
        <begin position="933"/>
        <end position="946"/>
    </location>
</feature>
<feature type="compositionally biased region" description="Pro residues" evidence="17">
    <location>
        <begin position="824"/>
        <end position="833"/>
    </location>
</feature>
<keyword evidence="6" id="KW-0479">Metal-binding</keyword>
<reference evidence="19" key="1">
    <citation type="submission" date="2022-05" db="EMBL/GenBank/DDBJ databases">
        <title>The Musa troglodytarum L. genome provides insights into the mechanism of non-climacteric behaviour and enrichment of carotenoids.</title>
        <authorList>
            <person name="Wang J."/>
        </authorList>
    </citation>
    <scope>NUCLEOTIDE SEQUENCE</scope>
    <source>
        <tissue evidence="19">Leaf</tissue>
    </source>
</reference>
<evidence type="ECO:0000256" key="11">
    <source>
        <dbReference type="ARBA" id="ARBA00022980"/>
    </source>
</evidence>
<proteinExistence type="inferred from homology"/>
<gene>
    <name evidence="19" type="ORF">MUK42_19681</name>
</gene>
<dbReference type="InterPro" id="IPR001841">
    <property type="entry name" value="Znf_RING"/>
</dbReference>
<keyword evidence="9 16" id="KW-0863">Zinc-finger</keyword>
<feature type="region of interest" description="Disordered" evidence="17">
    <location>
        <begin position="981"/>
        <end position="1007"/>
    </location>
</feature>
<dbReference type="Pfam" id="PF01776">
    <property type="entry name" value="Ribosomal_L22e"/>
    <property type="match status" value="1"/>
</dbReference>
<dbReference type="PRINTS" id="PR01217">
    <property type="entry name" value="PRICHEXTENSN"/>
</dbReference>
<dbReference type="PROSITE" id="PS50089">
    <property type="entry name" value="ZF_RING_2"/>
    <property type="match status" value="1"/>
</dbReference>
<evidence type="ECO:0000256" key="3">
    <source>
        <dbReference type="ARBA" id="ARBA00022512"/>
    </source>
</evidence>
<accession>A0A9E7FZV3</accession>
<dbReference type="GO" id="GO:0003735">
    <property type="term" value="F:structural constituent of ribosome"/>
    <property type="evidence" value="ECO:0007669"/>
    <property type="project" value="InterPro"/>
</dbReference>
<evidence type="ECO:0000256" key="1">
    <source>
        <dbReference type="ARBA" id="ARBA00004191"/>
    </source>
</evidence>
<dbReference type="InterPro" id="IPR002671">
    <property type="entry name" value="Ribosomal_eL22"/>
</dbReference>
<feature type="compositionally biased region" description="Pro residues" evidence="17">
    <location>
        <begin position="862"/>
        <end position="882"/>
    </location>
</feature>
<evidence type="ECO:0000256" key="6">
    <source>
        <dbReference type="ARBA" id="ARBA00022723"/>
    </source>
</evidence>
<dbReference type="InterPro" id="IPR013083">
    <property type="entry name" value="Znf_RING/FYVE/PHD"/>
</dbReference>
<dbReference type="EMBL" id="CP097507">
    <property type="protein sequence ID" value="URE03432.1"/>
    <property type="molecule type" value="Genomic_DNA"/>
</dbReference>
<feature type="compositionally biased region" description="Pro residues" evidence="17">
    <location>
        <begin position="890"/>
        <end position="900"/>
    </location>
</feature>
<dbReference type="GO" id="GO:0008270">
    <property type="term" value="F:zinc ion binding"/>
    <property type="evidence" value="ECO:0007669"/>
    <property type="project" value="UniProtKB-KW"/>
</dbReference>
<feature type="compositionally biased region" description="Low complexity" evidence="17">
    <location>
        <begin position="803"/>
        <end position="823"/>
    </location>
</feature>
<evidence type="ECO:0000256" key="12">
    <source>
        <dbReference type="ARBA" id="ARBA00023180"/>
    </source>
</evidence>
<protein>
    <recommendedName>
        <fullName evidence="15">Cell wall hydroxyproline-rich glycoprotein</fullName>
    </recommendedName>
</protein>
<dbReference type="SMART" id="SM00369">
    <property type="entry name" value="LRR_TYP"/>
    <property type="match status" value="2"/>
</dbReference>
<keyword evidence="5" id="KW-0433">Leucine-rich repeat</keyword>
<evidence type="ECO:0000256" key="9">
    <source>
        <dbReference type="ARBA" id="ARBA00022771"/>
    </source>
</evidence>
<keyword evidence="8" id="KW-0677">Repeat</keyword>
<keyword evidence="14" id="KW-0379">Hydroxylation</keyword>
<dbReference type="Pfam" id="PF13855">
    <property type="entry name" value="LRR_8"/>
    <property type="match status" value="2"/>
</dbReference>
<feature type="compositionally biased region" description="Low complexity" evidence="17">
    <location>
        <begin position="848"/>
        <end position="861"/>
    </location>
</feature>
<evidence type="ECO:0000256" key="10">
    <source>
        <dbReference type="ARBA" id="ARBA00022833"/>
    </source>
</evidence>
<dbReference type="Gene3D" id="3.80.10.10">
    <property type="entry name" value="Ribonuclease Inhibitor"/>
    <property type="match status" value="1"/>
</dbReference>
<keyword evidence="20" id="KW-1185">Reference proteome</keyword>
<organism evidence="19 20">
    <name type="scientific">Musa troglodytarum</name>
    <name type="common">fe'i banana</name>
    <dbReference type="NCBI Taxonomy" id="320322"/>
    <lineage>
        <taxon>Eukaryota</taxon>
        <taxon>Viridiplantae</taxon>
        <taxon>Streptophyta</taxon>
        <taxon>Embryophyta</taxon>
        <taxon>Tracheophyta</taxon>
        <taxon>Spermatophyta</taxon>
        <taxon>Magnoliopsida</taxon>
        <taxon>Liliopsida</taxon>
        <taxon>Zingiberales</taxon>
        <taxon>Musaceae</taxon>
        <taxon>Musa</taxon>
    </lineage>
</organism>
<evidence type="ECO:0000256" key="16">
    <source>
        <dbReference type="PROSITE-ProRule" id="PRU00175"/>
    </source>
</evidence>